<comment type="caution">
    <text evidence="9">The sequence shown here is derived from an EMBL/GenBank/DDBJ whole genome shotgun (WGS) entry which is preliminary data.</text>
</comment>
<dbReference type="GO" id="GO:0005737">
    <property type="term" value="C:cytoplasm"/>
    <property type="evidence" value="ECO:0007669"/>
    <property type="project" value="UniProtKB-ARBA"/>
</dbReference>
<dbReference type="Pfam" id="PF03719">
    <property type="entry name" value="Ribosomal_S5_C"/>
    <property type="match status" value="1"/>
</dbReference>
<dbReference type="GO" id="GO:0006412">
    <property type="term" value="P:translation"/>
    <property type="evidence" value="ECO:0007669"/>
    <property type="project" value="InterPro"/>
</dbReference>
<accession>A0A8S1JD82</accession>
<feature type="signal peptide" evidence="7">
    <location>
        <begin position="1"/>
        <end position="21"/>
    </location>
</feature>
<dbReference type="GO" id="GO:0003735">
    <property type="term" value="F:structural constituent of ribosome"/>
    <property type="evidence" value="ECO:0007669"/>
    <property type="project" value="UniProtKB-UniRule"/>
</dbReference>
<dbReference type="Pfam" id="PF00333">
    <property type="entry name" value="Ribosomal_S5"/>
    <property type="match status" value="1"/>
</dbReference>
<dbReference type="InterPro" id="IPR020568">
    <property type="entry name" value="Ribosomal_Su5_D2-typ_SF"/>
</dbReference>
<dbReference type="SUPFAM" id="SSF54768">
    <property type="entry name" value="dsRNA-binding domain-like"/>
    <property type="match status" value="1"/>
</dbReference>
<feature type="compositionally biased region" description="Basic and acidic residues" evidence="6">
    <location>
        <begin position="140"/>
        <end position="150"/>
    </location>
</feature>
<dbReference type="OrthoDB" id="309483at2759"/>
<evidence type="ECO:0000256" key="7">
    <source>
        <dbReference type="SAM" id="SignalP"/>
    </source>
</evidence>
<dbReference type="InterPro" id="IPR014721">
    <property type="entry name" value="Ribsml_uS5_D2-typ_fold_subgr"/>
</dbReference>
<dbReference type="AlphaFoldDB" id="A0A8S1JD82"/>
<proteinExistence type="inferred from homology"/>
<feature type="compositionally biased region" description="Acidic residues" evidence="6">
    <location>
        <begin position="98"/>
        <end position="121"/>
    </location>
</feature>
<dbReference type="GO" id="GO:1990904">
    <property type="term" value="C:ribonucleoprotein complex"/>
    <property type="evidence" value="ECO:0007669"/>
    <property type="project" value="UniProtKB-UniRule"/>
</dbReference>
<evidence type="ECO:0000256" key="5">
    <source>
        <dbReference type="RuleBase" id="RU003823"/>
    </source>
</evidence>
<dbReference type="EMBL" id="CAJHUC010002316">
    <property type="protein sequence ID" value="CAD7703593.1"/>
    <property type="molecule type" value="Genomic_DNA"/>
</dbReference>
<sequence length="390" mass="43167">MKTVTIWGWICYAPLVTLSQALQPPVSPQGRSIQGPCFYGPQVEWRSRQEVCRPPARCFADVGGSGEDGFEGSMPKATAAAIQGLHPPDSPEASRGAEEEDDDDDDDDGDGEGDGDDDDESVSVLDQYTGRDGYVTSELLRGEGADEHGGGSEGGVGSEREEEVEEDLDTGAQMFREFLQAPARQRRHLLRDLLSPKILGDEKPTGLDRADLVDEEHMYNFLVDIRLSQKAVKSGRITRYRSMMVVGDLKGLVGYGYGKSSTVHGAVERARRRALKDLIYIPRYREHTIYAPSEATVTETKVMLWPRPRGFGVVANDMLFQVCELIGLMDVSIKVLGRKNRFNTIKALFEALEKIPTPLEQAEEQGVYMRERACLPKKRLQSLLGTGRAL</sequence>
<dbReference type="InterPro" id="IPR013810">
    <property type="entry name" value="Ribosomal_uS5_N"/>
</dbReference>
<evidence type="ECO:0000256" key="4">
    <source>
        <dbReference type="PROSITE-ProRule" id="PRU00268"/>
    </source>
</evidence>
<dbReference type="Gene3D" id="3.30.160.20">
    <property type="match status" value="1"/>
</dbReference>
<evidence type="ECO:0000259" key="8">
    <source>
        <dbReference type="PROSITE" id="PS50881"/>
    </source>
</evidence>
<keyword evidence="3 4" id="KW-0687">Ribonucleoprotein</keyword>
<dbReference type="PROSITE" id="PS50881">
    <property type="entry name" value="S5_DSRBD"/>
    <property type="match status" value="1"/>
</dbReference>
<evidence type="ECO:0000256" key="2">
    <source>
        <dbReference type="ARBA" id="ARBA00022980"/>
    </source>
</evidence>
<keyword evidence="7" id="KW-0732">Signal</keyword>
<feature type="domain" description="S5 DRBM" evidence="8">
    <location>
        <begin position="218"/>
        <end position="281"/>
    </location>
</feature>
<name>A0A8S1JD82_9CHLO</name>
<feature type="chain" id="PRO_5035915167" description="S5 DRBM domain-containing protein" evidence="7">
    <location>
        <begin position="22"/>
        <end position="390"/>
    </location>
</feature>
<dbReference type="PANTHER" id="PTHR48277">
    <property type="entry name" value="MITOCHONDRIAL RIBOSOMAL PROTEIN S5"/>
    <property type="match status" value="1"/>
</dbReference>
<dbReference type="PANTHER" id="PTHR48277:SF1">
    <property type="entry name" value="MITOCHONDRIAL RIBOSOMAL PROTEIN S5"/>
    <property type="match status" value="1"/>
</dbReference>
<gene>
    <name evidence="9" type="ORF">OSTQU699_LOCUS8950</name>
</gene>
<dbReference type="InterPro" id="IPR000851">
    <property type="entry name" value="Ribosomal_uS5"/>
</dbReference>
<feature type="region of interest" description="Disordered" evidence="6">
    <location>
        <begin position="83"/>
        <end position="167"/>
    </location>
</feature>
<comment type="similarity">
    <text evidence="1 5">Belongs to the universal ribosomal protein uS5 family.</text>
</comment>
<reference evidence="9" key="1">
    <citation type="submission" date="2020-12" db="EMBL/GenBank/DDBJ databases">
        <authorList>
            <person name="Iha C."/>
        </authorList>
    </citation>
    <scope>NUCLEOTIDE SEQUENCE</scope>
</reference>
<dbReference type="FunFam" id="3.30.230.10:FF:000002">
    <property type="entry name" value="30S ribosomal protein S5"/>
    <property type="match status" value="1"/>
</dbReference>
<keyword evidence="10" id="KW-1185">Reference proteome</keyword>
<protein>
    <recommendedName>
        <fullName evidence="8">S5 DRBM domain-containing protein</fullName>
    </recommendedName>
</protein>
<dbReference type="InterPro" id="IPR005324">
    <property type="entry name" value="Ribosomal_uS5_C"/>
</dbReference>
<evidence type="ECO:0000313" key="9">
    <source>
        <dbReference type="EMBL" id="CAD7703593.1"/>
    </source>
</evidence>
<dbReference type="GO" id="GO:0005840">
    <property type="term" value="C:ribosome"/>
    <property type="evidence" value="ECO:0007669"/>
    <property type="project" value="UniProtKB-KW"/>
</dbReference>
<dbReference type="SUPFAM" id="SSF54211">
    <property type="entry name" value="Ribosomal protein S5 domain 2-like"/>
    <property type="match status" value="1"/>
</dbReference>
<organism evidence="9 10">
    <name type="scientific">Ostreobium quekettii</name>
    <dbReference type="NCBI Taxonomy" id="121088"/>
    <lineage>
        <taxon>Eukaryota</taxon>
        <taxon>Viridiplantae</taxon>
        <taxon>Chlorophyta</taxon>
        <taxon>core chlorophytes</taxon>
        <taxon>Ulvophyceae</taxon>
        <taxon>TCBD clade</taxon>
        <taxon>Bryopsidales</taxon>
        <taxon>Ostreobineae</taxon>
        <taxon>Ostreobiaceae</taxon>
        <taxon>Ostreobium</taxon>
    </lineage>
</organism>
<evidence type="ECO:0000256" key="3">
    <source>
        <dbReference type="ARBA" id="ARBA00023274"/>
    </source>
</evidence>
<dbReference type="Proteomes" id="UP000708148">
    <property type="component" value="Unassembled WGS sequence"/>
</dbReference>
<keyword evidence="2 4" id="KW-0689">Ribosomal protein</keyword>
<evidence type="ECO:0000313" key="10">
    <source>
        <dbReference type="Proteomes" id="UP000708148"/>
    </source>
</evidence>
<evidence type="ECO:0000256" key="1">
    <source>
        <dbReference type="ARBA" id="ARBA00008945"/>
    </source>
</evidence>
<dbReference type="Gene3D" id="3.30.230.10">
    <property type="match status" value="1"/>
</dbReference>
<evidence type="ECO:0000256" key="6">
    <source>
        <dbReference type="SAM" id="MobiDB-lite"/>
    </source>
</evidence>
<dbReference type="GO" id="GO:0003723">
    <property type="term" value="F:RNA binding"/>
    <property type="evidence" value="ECO:0007669"/>
    <property type="project" value="InterPro"/>
</dbReference>